<dbReference type="EC" id="1.11.1.11" evidence="4"/>
<evidence type="ECO:0000256" key="15">
    <source>
        <dbReference type="SAM" id="MobiDB-lite"/>
    </source>
</evidence>
<feature type="compositionally biased region" description="Basic and acidic residues" evidence="15">
    <location>
        <begin position="241"/>
        <end position="250"/>
    </location>
</feature>
<dbReference type="PANTHER" id="PTHR31356:SF66">
    <property type="entry name" value="CATALASE-PEROXIDASE"/>
    <property type="match status" value="1"/>
</dbReference>
<dbReference type="OMA" id="YPNITHA"/>
<sequence length="406" mass="44588">MHEHSRRENVSSAFSSSISPPPPSSSSSSSSFSSSFGCRVVQKVATIAPRKLRRRALVISNSSSTSVKLSANDLEEAKLAVKELVQNTHSNPILIRLGWHDAGTYNKDIKEWPKCGGANGSIRFTKEMGHAANAGLQGALKLLDPIKDKFPAISYADLFQLASVTAIELAGGPKIPMRYGRVDTTTPEECPEEGMLPDAGAPSPAEHLRKVFYRMGFNDKEIVALSGAHTLGRARPNRSGWGKDETKYTKDGPGLPGGQSWTVHWLKFDNSYFREVKEKRDAELLVLPTDAALFEDPSFKVYAEKYAEDQETFFKDYAEAHAKLSELGAKFDPPEGITLEAAPQKFVAAEYSTPKKELSDSMKQKIRAEYLGLGGSPEQPLKTNYFLNIIVIIAVLAILTWLFGGF</sequence>
<evidence type="ECO:0000256" key="3">
    <source>
        <dbReference type="ARBA" id="ARBA00006873"/>
    </source>
</evidence>
<evidence type="ECO:0000256" key="13">
    <source>
        <dbReference type="ARBA" id="ARBA00023004"/>
    </source>
</evidence>
<accession>D8S4D0</accession>
<evidence type="ECO:0000256" key="11">
    <source>
        <dbReference type="ARBA" id="ARBA00022946"/>
    </source>
</evidence>
<dbReference type="PROSITE" id="PS50873">
    <property type="entry name" value="PEROXIDASE_4"/>
    <property type="match status" value="1"/>
</dbReference>
<dbReference type="HOGENOM" id="CLU_036959_2_0_1"/>
<dbReference type="STRING" id="88036.D8S4D0"/>
<protein>
    <recommendedName>
        <fullName evidence="4">L-ascorbate peroxidase</fullName>
        <ecNumber evidence="4">1.11.1.11</ecNumber>
    </recommendedName>
</protein>
<evidence type="ECO:0000256" key="14">
    <source>
        <dbReference type="ARBA" id="ARBA00047994"/>
    </source>
</evidence>
<evidence type="ECO:0000256" key="1">
    <source>
        <dbReference type="ARBA" id="ARBA00001970"/>
    </source>
</evidence>
<keyword evidence="16" id="KW-1133">Transmembrane helix</keyword>
<name>D8S4D0_SELML</name>
<dbReference type="FunFam" id="1.10.520.10:FF:000007">
    <property type="entry name" value="L-ascorbate peroxidase S chloroplastic/mitochondrial"/>
    <property type="match status" value="1"/>
</dbReference>
<organism evidence="19">
    <name type="scientific">Selaginella moellendorffii</name>
    <name type="common">Spikemoss</name>
    <dbReference type="NCBI Taxonomy" id="88036"/>
    <lineage>
        <taxon>Eukaryota</taxon>
        <taxon>Viridiplantae</taxon>
        <taxon>Streptophyta</taxon>
        <taxon>Embryophyta</taxon>
        <taxon>Tracheophyta</taxon>
        <taxon>Lycopodiopsida</taxon>
        <taxon>Selaginellales</taxon>
        <taxon>Selaginellaceae</taxon>
        <taxon>Selaginella</taxon>
    </lineage>
</organism>
<dbReference type="PRINTS" id="PR00458">
    <property type="entry name" value="PEROXIDASE"/>
</dbReference>
<evidence type="ECO:0000256" key="16">
    <source>
        <dbReference type="SAM" id="Phobius"/>
    </source>
</evidence>
<dbReference type="EMBL" id="GL377601">
    <property type="protein sequence ID" value="EFJ20724.1"/>
    <property type="molecule type" value="Genomic_DNA"/>
</dbReference>
<keyword evidence="12" id="KW-0560">Oxidoreductase</keyword>
<dbReference type="Gramene" id="EFJ20724">
    <property type="protein sequence ID" value="EFJ20724"/>
    <property type="gene ID" value="SELMODRAFT_108251"/>
</dbReference>
<dbReference type="PROSITE" id="PS00435">
    <property type="entry name" value="PEROXIDASE_1"/>
    <property type="match status" value="1"/>
</dbReference>
<reference evidence="18 19" key="1">
    <citation type="journal article" date="2011" name="Science">
        <title>The Selaginella genome identifies genetic changes associated with the evolution of vascular plants.</title>
        <authorList>
            <person name="Banks J.A."/>
            <person name="Nishiyama T."/>
            <person name="Hasebe M."/>
            <person name="Bowman J.L."/>
            <person name="Gribskov M."/>
            <person name="dePamphilis C."/>
            <person name="Albert V.A."/>
            <person name="Aono N."/>
            <person name="Aoyama T."/>
            <person name="Ambrose B.A."/>
            <person name="Ashton N.W."/>
            <person name="Axtell M.J."/>
            <person name="Barker E."/>
            <person name="Barker M.S."/>
            <person name="Bennetzen J.L."/>
            <person name="Bonawitz N.D."/>
            <person name="Chapple C."/>
            <person name="Cheng C."/>
            <person name="Correa L.G."/>
            <person name="Dacre M."/>
            <person name="DeBarry J."/>
            <person name="Dreyer I."/>
            <person name="Elias M."/>
            <person name="Engstrom E.M."/>
            <person name="Estelle M."/>
            <person name="Feng L."/>
            <person name="Finet C."/>
            <person name="Floyd S.K."/>
            <person name="Frommer W.B."/>
            <person name="Fujita T."/>
            <person name="Gramzow L."/>
            <person name="Gutensohn M."/>
            <person name="Harholt J."/>
            <person name="Hattori M."/>
            <person name="Heyl A."/>
            <person name="Hirai T."/>
            <person name="Hiwatashi Y."/>
            <person name="Ishikawa M."/>
            <person name="Iwata M."/>
            <person name="Karol K.G."/>
            <person name="Koehler B."/>
            <person name="Kolukisaoglu U."/>
            <person name="Kubo M."/>
            <person name="Kurata T."/>
            <person name="Lalonde S."/>
            <person name="Li K."/>
            <person name="Li Y."/>
            <person name="Litt A."/>
            <person name="Lyons E."/>
            <person name="Manning G."/>
            <person name="Maruyama T."/>
            <person name="Michael T.P."/>
            <person name="Mikami K."/>
            <person name="Miyazaki S."/>
            <person name="Morinaga S."/>
            <person name="Murata T."/>
            <person name="Mueller-Roeber B."/>
            <person name="Nelson D.R."/>
            <person name="Obara M."/>
            <person name="Oguri Y."/>
            <person name="Olmstead R.G."/>
            <person name="Onodera N."/>
            <person name="Petersen B.L."/>
            <person name="Pils B."/>
            <person name="Prigge M."/>
            <person name="Rensing S.A."/>
            <person name="Riano-Pachon D.M."/>
            <person name="Roberts A.W."/>
            <person name="Sato Y."/>
            <person name="Scheller H.V."/>
            <person name="Schulz B."/>
            <person name="Schulz C."/>
            <person name="Shakirov E.V."/>
            <person name="Shibagaki N."/>
            <person name="Shinohara N."/>
            <person name="Shippen D.E."/>
            <person name="Soerensen I."/>
            <person name="Sotooka R."/>
            <person name="Sugimoto N."/>
            <person name="Sugita M."/>
            <person name="Sumikawa N."/>
            <person name="Tanurdzic M."/>
            <person name="Theissen G."/>
            <person name="Ulvskov P."/>
            <person name="Wakazuki S."/>
            <person name="Weng J.K."/>
            <person name="Willats W.W."/>
            <person name="Wipf D."/>
            <person name="Wolf P.G."/>
            <person name="Yang L."/>
            <person name="Zimmer A.D."/>
            <person name="Zhu Q."/>
            <person name="Mitros T."/>
            <person name="Hellsten U."/>
            <person name="Loque D."/>
            <person name="Otillar R."/>
            <person name="Salamov A."/>
            <person name="Schmutz J."/>
            <person name="Shapiro H."/>
            <person name="Lindquist E."/>
            <person name="Lucas S."/>
            <person name="Rokhsar D."/>
            <person name="Grigoriev I.V."/>
        </authorList>
    </citation>
    <scope>NUCLEOTIDE SEQUENCE [LARGE SCALE GENOMIC DNA]</scope>
</reference>
<evidence type="ECO:0000256" key="2">
    <source>
        <dbReference type="ARBA" id="ARBA00004229"/>
    </source>
</evidence>
<dbReference type="GO" id="GO:0042744">
    <property type="term" value="P:hydrogen peroxide catabolic process"/>
    <property type="evidence" value="ECO:0000318"/>
    <property type="project" value="GO_Central"/>
</dbReference>
<keyword evidence="9" id="KW-0479">Metal-binding</keyword>
<keyword evidence="7" id="KW-0349">Heme</keyword>
<dbReference type="GO" id="GO:0009507">
    <property type="term" value="C:chloroplast"/>
    <property type="evidence" value="ECO:0007669"/>
    <property type="project" value="UniProtKB-SubCell"/>
</dbReference>
<keyword evidence="11" id="KW-0809">Transit peptide</keyword>
<evidence type="ECO:0000256" key="12">
    <source>
        <dbReference type="ARBA" id="ARBA00023002"/>
    </source>
</evidence>
<evidence type="ECO:0000256" key="6">
    <source>
        <dbReference type="ARBA" id="ARBA00022559"/>
    </source>
</evidence>
<dbReference type="eggNOG" id="ENOG502QS7Q">
    <property type="taxonomic scope" value="Eukaryota"/>
</dbReference>
<dbReference type="KEGG" id="smo:SELMODRAFT_108251"/>
<evidence type="ECO:0000256" key="4">
    <source>
        <dbReference type="ARBA" id="ARBA00012940"/>
    </source>
</evidence>
<comment type="similarity">
    <text evidence="3">Belongs to the peroxidase family. Ascorbate peroxidase subfamily.</text>
</comment>
<dbReference type="InterPro" id="IPR002207">
    <property type="entry name" value="Peroxidase_I"/>
</dbReference>
<dbReference type="AlphaFoldDB" id="D8S4D0"/>
<evidence type="ECO:0000256" key="7">
    <source>
        <dbReference type="ARBA" id="ARBA00022617"/>
    </source>
</evidence>
<dbReference type="InterPro" id="IPR002016">
    <property type="entry name" value="Haem_peroxidase"/>
</dbReference>
<dbReference type="InterPro" id="IPR019793">
    <property type="entry name" value="Peroxidases_heam-ligand_BS"/>
</dbReference>
<dbReference type="Gene3D" id="1.10.420.10">
    <property type="entry name" value="Peroxidase, domain 2"/>
    <property type="match status" value="1"/>
</dbReference>
<dbReference type="SUPFAM" id="SSF48113">
    <property type="entry name" value="Heme-dependent peroxidases"/>
    <property type="match status" value="1"/>
</dbReference>
<dbReference type="GO" id="GO:0000302">
    <property type="term" value="P:response to reactive oxygen species"/>
    <property type="evidence" value="ECO:0000318"/>
    <property type="project" value="GO_Central"/>
</dbReference>
<feature type="region of interest" description="Disordered" evidence="15">
    <location>
        <begin position="1"/>
        <end position="34"/>
    </location>
</feature>
<dbReference type="FunFam" id="1.10.420.10:FF:000005">
    <property type="entry name" value="L-ascorbate peroxidase T, chloroplastic"/>
    <property type="match status" value="1"/>
</dbReference>
<comment type="subcellular location">
    <subcellularLocation>
        <location evidence="2">Plastid</location>
        <location evidence="2">Chloroplast</location>
    </subcellularLocation>
</comment>
<comment type="catalytic activity">
    <reaction evidence="14">
        <text>L-ascorbate + H2O2 = L-dehydroascorbate + 2 H2O</text>
        <dbReference type="Rhea" id="RHEA:22996"/>
        <dbReference type="ChEBI" id="CHEBI:15377"/>
        <dbReference type="ChEBI" id="CHEBI:16240"/>
        <dbReference type="ChEBI" id="CHEBI:38290"/>
        <dbReference type="ChEBI" id="CHEBI:58539"/>
        <dbReference type="EC" id="1.11.1.11"/>
    </reaction>
</comment>
<proteinExistence type="inferred from homology"/>
<evidence type="ECO:0000256" key="5">
    <source>
        <dbReference type="ARBA" id="ARBA00022528"/>
    </source>
</evidence>
<dbReference type="GO" id="GO:0020037">
    <property type="term" value="F:heme binding"/>
    <property type="evidence" value="ECO:0007669"/>
    <property type="project" value="InterPro"/>
</dbReference>
<evidence type="ECO:0000256" key="8">
    <source>
        <dbReference type="ARBA" id="ARBA00022640"/>
    </source>
</evidence>
<dbReference type="CDD" id="cd00691">
    <property type="entry name" value="ascorbate_peroxidase"/>
    <property type="match status" value="1"/>
</dbReference>
<dbReference type="GO" id="GO:0016688">
    <property type="term" value="F:L-ascorbate peroxidase activity"/>
    <property type="evidence" value="ECO:0007669"/>
    <property type="project" value="UniProtKB-EC"/>
</dbReference>
<dbReference type="Pfam" id="PF00141">
    <property type="entry name" value="peroxidase"/>
    <property type="match status" value="1"/>
</dbReference>
<dbReference type="Proteomes" id="UP000001514">
    <property type="component" value="Unassembled WGS sequence"/>
</dbReference>
<comment type="cofactor">
    <cofactor evidence="1">
        <name>heme b</name>
        <dbReference type="ChEBI" id="CHEBI:60344"/>
    </cofactor>
</comment>
<dbReference type="InterPro" id="IPR010255">
    <property type="entry name" value="Haem_peroxidase_sf"/>
</dbReference>
<keyword evidence="16" id="KW-0472">Membrane</keyword>
<dbReference type="PRINTS" id="PR00459">
    <property type="entry name" value="ASPEROXIDASE"/>
</dbReference>
<gene>
    <name evidence="18" type="ORF">SELMODRAFT_108251</name>
</gene>
<evidence type="ECO:0000259" key="17">
    <source>
        <dbReference type="PROSITE" id="PS50873"/>
    </source>
</evidence>
<dbReference type="GO" id="GO:0004601">
    <property type="term" value="F:peroxidase activity"/>
    <property type="evidence" value="ECO:0000318"/>
    <property type="project" value="GO_Central"/>
</dbReference>
<evidence type="ECO:0000313" key="18">
    <source>
        <dbReference type="EMBL" id="EFJ20724.1"/>
    </source>
</evidence>
<dbReference type="PANTHER" id="PTHR31356">
    <property type="entry name" value="THYLAKOID LUMENAL 29 KDA PROTEIN, CHLOROPLASTIC-RELATED"/>
    <property type="match status" value="1"/>
</dbReference>
<dbReference type="FunCoup" id="D8S4D0">
    <property type="interactions" value="1821"/>
</dbReference>
<evidence type="ECO:0000256" key="10">
    <source>
        <dbReference type="ARBA" id="ARBA00022837"/>
    </source>
</evidence>
<dbReference type="GO" id="GO:0046872">
    <property type="term" value="F:metal ion binding"/>
    <property type="evidence" value="ECO:0007669"/>
    <property type="project" value="UniProtKB-KW"/>
</dbReference>
<keyword evidence="19" id="KW-1185">Reference proteome</keyword>
<keyword evidence="5" id="KW-0150">Chloroplast</keyword>
<dbReference type="InterPro" id="IPR044831">
    <property type="entry name" value="Ccp1-like"/>
</dbReference>
<evidence type="ECO:0000256" key="9">
    <source>
        <dbReference type="ARBA" id="ARBA00022723"/>
    </source>
</evidence>
<keyword evidence="10" id="KW-0106">Calcium</keyword>
<feature type="region of interest" description="Disordered" evidence="15">
    <location>
        <begin position="235"/>
        <end position="254"/>
    </location>
</feature>
<feature type="transmembrane region" description="Helical" evidence="16">
    <location>
        <begin position="385"/>
        <end position="404"/>
    </location>
</feature>
<dbReference type="GO" id="GO:0034599">
    <property type="term" value="P:cellular response to oxidative stress"/>
    <property type="evidence" value="ECO:0000318"/>
    <property type="project" value="GO_Central"/>
</dbReference>
<keyword evidence="13" id="KW-0408">Iron</keyword>
<evidence type="ECO:0000313" key="19">
    <source>
        <dbReference type="Proteomes" id="UP000001514"/>
    </source>
</evidence>
<feature type="domain" description="Plant heme peroxidase family profile" evidence="17">
    <location>
        <begin position="94"/>
        <end position="336"/>
    </location>
</feature>
<keyword evidence="8" id="KW-0934">Plastid</keyword>
<dbReference type="InParanoid" id="D8S4D0"/>
<keyword evidence="16" id="KW-0812">Transmembrane</keyword>
<dbReference type="Gene3D" id="1.10.520.10">
    <property type="match status" value="1"/>
</dbReference>
<keyword evidence="6" id="KW-0575">Peroxidase</keyword>
<feature type="compositionally biased region" description="Low complexity" evidence="15">
    <location>
        <begin position="25"/>
        <end position="34"/>
    </location>
</feature>